<dbReference type="SUPFAM" id="SSF144232">
    <property type="entry name" value="HIT/MYND zinc finger-like"/>
    <property type="match status" value="1"/>
</dbReference>
<keyword evidence="7" id="KW-1185">Reference proteome</keyword>
<evidence type="ECO:0000256" key="4">
    <source>
        <dbReference type="PROSITE-ProRule" id="PRU00134"/>
    </source>
</evidence>
<feature type="domain" description="MYND-type" evidence="5">
    <location>
        <begin position="17"/>
        <end position="58"/>
    </location>
</feature>
<sequence>MNTKLIPPITASFFQACHYCFKHYSAANPLSRCANCMHVVYCGKACQIADWPVHKEFCRAYRAVERPCGAEILRLYSFVPVDPVTGVVTNSRELAGCLGEVATVILQNLEEELERQPRRDERYLVAWEPRCLACGHSEATFRMQGKRVDVLPCRDCGLSFYCSSEHWDAVKDTHQKSPCQDGRNNLSQCSMNKLSFHDVRFAQVIENENVGEFEWAPERTMTSWSSIQLINWSDFSNHLSLDYSYCSKMDREFLKALIRASSENLSMPMTILWGLEVLNTDAAWTRKHVLNIHVLGAAEKELSKSHVFEEILHRVPLVKTLKLTFIGPDLEQLTGSHPSVIPIDTCDQCSCTGRKIIHEFQPKAYHQYITDQGINFRNPDLAVAFNSVCSREHVVSWTTTYHALCHRRIPSIFTAYNREEALAEAFLFKGVGIVSHGNLAPKPNPWGSLISKIEPNGVVGFYANNAWISGAFR</sequence>
<dbReference type="Proteomes" id="UP000724874">
    <property type="component" value="Unassembled WGS sequence"/>
</dbReference>
<dbReference type="PANTHER" id="PTHR28069">
    <property type="entry name" value="GH20023P"/>
    <property type="match status" value="1"/>
</dbReference>
<evidence type="ECO:0000256" key="3">
    <source>
        <dbReference type="ARBA" id="ARBA00022833"/>
    </source>
</evidence>
<evidence type="ECO:0000256" key="2">
    <source>
        <dbReference type="ARBA" id="ARBA00022771"/>
    </source>
</evidence>
<dbReference type="PROSITE" id="PS01360">
    <property type="entry name" value="ZF_MYND_1"/>
    <property type="match status" value="1"/>
</dbReference>
<accession>A0A9P5NJ05</accession>
<keyword evidence="2 4" id="KW-0863">Zinc-finger</keyword>
<comment type="caution">
    <text evidence="6">The sequence shown here is derived from an EMBL/GenBank/DDBJ whole genome shotgun (WGS) entry which is preliminary data.</text>
</comment>
<proteinExistence type="predicted"/>
<dbReference type="OrthoDB" id="432970at2759"/>
<reference evidence="6" key="1">
    <citation type="submission" date="2020-11" db="EMBL/GenBank/DDBJ databases">
        <authorList>
            <consortium name="DOE Joint Genome Institute"/>
            <person name="Ahrendt S."/>
            <person name="Riley R."/>
            <person name="Andreopoulos W."/>
            <person name="LaButti K."/>
            <person name="Pangilinan J."/>
            <person name="Ruiz-duenas F.J."/>
            <person name="Barrasa J.M."/>
            <person name="Sanchez-Garcia M."/>
            <person name="Camarero S."/>
            <person name="Miyauchi S."/>
            <person name="Serrano A."/>
            <person name="Linde D."/>
            <person name="Babiker R."/>
            <person name="Drula E."/>
            <person name="Ayuso-Fernandez I."/>
            <person name="Pacheco R."/>
            <person name="Padilla G."/>
            <person name="Ferreira P."/>
            <person name="Barriuso J."/>
            <person name="Kellner H."/>
            <person name="Castanera R."/>
            <person name="Alfaro M."/>
            <person name="Ramirez L."/>
            <person name="Pisabarro A.G."/>
            <person name="Kuo A."/>
            <person name="Tritt A."/>
            <person name="Lipzen A."/>
            <person name="He G."/>
            <person name="Yan M."/>
            <person name="Ng V."/>
            <person name="Cullen D."/>
            <person name="Martin F."/>
            <person name="Rosso M.-N."/>
            <person name="Henrissat B."/>
            <person name="Hibbett D."/>
            <person name="Martinez A.T."/>
            <person name="Grigoriev I.V."/>
        </authorList>
    </citation>
    <scope>NUCLEOTIDE SEQUENCE</scope>
    <source>
        <strain evidence="6">AH 44721</strain>
    </source>
</reference>
<protein>
    <recommendedName>
        <fullName evidence="5">MYND-type domain-containing protein</fullName>
    </recommendedName>
</protein>
<keyword evidence="1" id="KW-0479">Metal-binding</keyword>
<evidence type="ECO:0000313" key="6">
    <source>
        <dbReference type="EMBL" id="KAF8889458.1"/>
    </source>
</evidence>
<name>A0A9P5NJ05_GYMJU</name>
<dbReference type="GO" id="GO:0008270">
    <property type="term" value="F:zinc ion binding"/>
    <property type="evidence" value="ECO:0007669"/>
    <property type="project" value="UniProtKB-KW"/>
</dbReference>
<dbReference type="PROSITE" id="PS51257">
    <property type="entry name" value="PROKAR_LIPOPROTEIN"/>
    <property type="match status" value="1"/>
</dbReference>
<evidence type="ECO:0000259" key="5">
    <source>
        <dbReference type="PROSITE" id="PS50865"/>
    </source>
</evidence>
<gene>
    <name evidence="6" type="ORF">CPB84DRAFT_1733058</name>
</gene>
<dbReference type="Gene3D" id="6.10.140.2220">
    <property type="match status" value="1"/>
</dbReference>
<evidence type="ECO:0000256" key="1">
    <source>
        <dbReference type="ARBA" id="ARBA00022723"/>
    </source>
</evidence>
<dbReference type="AlphaFoldDB" id="A0A9P5NJ05"/>
<dbReference type="PROSITE" id="PS50865">
    <property type="entry name" value="ZF_MYND_2"/>
    <property type="match status" value="1"/>
</dbReference>
<dbReference type="Pfam" id="PF20179">
    <property type="entry name" value="MSS51_C"/>
    <property type="match status" value="1"/>
</dbReference>
<keyword evidence="3" id="KW-0862">Zinc</keyword>
<dbReference type="InterPro" id="IPR046824">
    <property type="entry name" value="Mss51-like_C"/>
</dbReference>
<evidence type="ECO:0000313" key="7">
    <source>
        <dbReference type="Proteomes" id="UP000724874"/>
    </source>
</evidence>
<dbReference type="Pfam" id="PF01753">
    <property type="entry name" value="zf-MYND"/>
    <property type="match status" value="1"/>
</dbReference>
<organism evidence="6 7">
    <name type="scientific">Gymnopilus junonius</name>
    <name type="common">Spectacular rustgill mushroom</name>
    <name type="synonym">Gymnopilus spectabilis subsp. junonius</name>
    <dbReference type="NCBI Taxonomy" id="109634"/>
    <lineage>
        <taxon>Eukaryota</taxon>
        <taxon>Fungi</taxon>
        <taxon>Dikarya</taxon>
        <taxon>Basidiomycota</taxon>
        <taxon>Agaricomycotina</taxon>
        <taxon>Agaricomycetes</taxon>
        <taxon>Agaricomycetidae</taxon>
        <taxon>Agaricales</taxon>
        <taxon>Agaricineae</taxon>
        <taxon>Hymenogastraceae</taxon>
        <taxon>Gymnopilus</taxon>
    </lineage>
</organism>
<dbReference type="InterPro" id="IPR002893">
    <property type="entry name" value="Znf_MYND"/>
</dbReference>
<dbReference type="EMBL" id="JADNYJ010000080">
    <property type="protein sequence ID" value="KAF8889458.1"/>
    <property type="molecule type" value="Genomic_DNA"/>
</dbReference>